<name>A0A941ERJ6_9ACTN</name>
<dbReference type="Proteomes" id="UP000675781">
    <property type="component" value="Unassembled WGS sequence"/>
</dbReference>
<dbReference type="RefSeq" id="WP_212529696.1">
    <property type="nucleotide sequence ID" value="NZ_JAGSOG010000086.1"/>
</dbReference>
<comment type="caution">
    <text evidence="1">The sequence shown here is derived from an EMBL/GenBank/DDBJ whole genome shotgun (WGS) entry which is preliminary data.</text>
</comment>
<accession>A0A941ERJ6</accession>
<proteinExistence type="predicted"/>
<evidence type="ECO:0000313" key="1">
    <source>
        <dbReference type="EMBL" id="MBR7835203.1"/>
    </source>
</evidence>
<gene>
    <name evidence="1" type="ORF">KDL01_18160</name>
</gene>
<organism evidence="1 2">
    <name type="scientific">Actinospica durhamensis</name>
    <dbReference type="NCBI Taxonomy" id="1508375"/>
    <lineage>
        <taxon>Bacteria</taxon>
        <taxon>Bacillati</taxon>
        <taxon>Actinomycetota</taxon>
        <taxon>Actinomycetes</taxon>
        <taxon>Catenulisporales</taxon>
        <taxon>Actinospicaceae</taxon>
        <taxon>Actinospica</taxon>
    </lineage>
</organism>
<reference evidence="1" key="1">
    <citation type="submission" date="2021-04" db="EMBL/GenBank/DDBJ databases">
        <title>Genome based classification of Actinospica acidithermotolerans sp. nov., an actinobacterium isolated from an Indonesian hot spring.</title>
        <authorList>
            <person name="Kusuma A.B."/>
            <person name="Putra K.E."/>
            <person name="Nafisah S."/>
            <person name="Loh J."/>
            <person name="Nouioui I."/>
            <person name="Goodfellow M."/>
        </authorList>
    </citation>
    <scope>NUCLEOTIDE SEQUENCE</scope>
    <source>
        <strain evidence="1">CSCA 57</strain>
    </source>
</reference>
<dbReference type="AlphaFoldDB" id="A0A941ERJ6"/>
<keyword evidence="2" id="KW-1185">Reference proteome</keyword>
<sequence length="155" mass="17169">MSSDVLTVFPTDPYWQPSRADGTRAAALAAELAPVGRRTAPVPTEPRWHESVVFVDCGSNLEAVGCRLCGTSLELTWWSEAVDARAVGGFEDLEVLTPCCAAAQSLNDLDYRWPCGFARFDVPIWNPERDWLEERDLAAIGKVLGHPVRQVRAHY</sequence>
<evidence type="ECO:0000313" key="2">
    <source>
        <dbReference type="Proteomes" id="UP000675781"/>
    </source>
</evidence>
<dbReference type="EMBL" id="JAGSOG010000086">
    <property type="protein sequence ID" value="MBR7835203.1"/>
    <property type="molecule type" value="Genomic_DNA"/>
</dbReference>
<protein>
    <submittedName>
        <fullName evidence="1">Uncharacterized protein</fullName>
    </submittedName>
</protein>